<dbReference type="CDD" id="cd14265">
    <property type="entry name" value="UDPK_IM_like"/>
    <property type="match status" value="1"/>
</dbReference>
<keyword evidence="14" id="KW-1208">Phospholipid metabolism</keyword>
<organism evidence="20 21">
    <name type="scientific">Fictibacillus aquaticus</name>
    <dbReference type="NCBI Taxonomy" id="2021314"/>
    <lineage>
        <taxon>Bacteria</taxon>
        <taxon>Bacillati</taxon>
        <taxon>Bacillota</taxon>
        <taxon>Bacilli</taxon>
        <taxon>Bacillales</taxon>
        <taxon>Fictibacillaceae</taxon>
        <taxon>Fictibacillus</taxon>
    </lineage>
</organism>
<evidence type="ECO:0000256" key="2">
    <source>
        <dbReference type="ARBA" id="ARBA00005967"/>
    </source>
</evidence>
<dbReference type="OrthoDB" id="9789934at2"/>
<evidence type="ECO:0000256" key="10">
    <source>
        <dbReference type="ARBA" id="ARBA00022989"/>
    </source>
</evidence>
<dbReference type="PROSITE" id="PS01069">
    <property type="entry name" value="DAGK_PROKAR"/>
    <property type="match status" value="1"/>
</dbReference>
<evidence type="ECO:0000256" key="11">
    <source>
        <dbReference type="ARBA" id="ARBA00023098"/>
    </source>
</evidence>
<feature type="transmembrane region" description="Helical" evidence="19">
    <location>
        <begin position="94"/>
        <end position="115"/>
    </location>
</feature>
<keyword evidence="21" id="KW-1185">Reference proteome</keyword>
<dbReference type="Gene3D" id="1.10.287.3610">
    <property type="match status" value="1"/>
</dbReference>
<keyword evidence="4" id="KW-0444">Lipid biosynthesis</keyword>
<evidence type="ECO:0000256" key="3">
    <source>
        <dbReference type="ARBA" id="ARBA00022475"/>
    </source>
</evidence>
<evidence type="ECO:0000256" key="7">
    <source>
        <dbReference type="ARBA" id="ARBA00022741"/>
    </source>
</evidence>
<dbReference type="GO" id="GO:0005524">
    <property type="term" value="F:ATP binding"/>
    <property type="evidence" value="ECO:0007669"/>
    <property type="project" value="UniProtKB-KW"/>
</dbReference>
<dbReference type="GO" id="GO:0016301">
    <property type="term" value="F:kinase activity"/>
    <property type="evidence" value="ECO:0007669"/>
    <property type="project" value="UniProtKB-KW"/>
</dbReference>
<keyword evidence="18" id="KW-0479">Metal-binding</keyword>
<evidence type="ECO:0000256" key="5">
    <source>
        <dbReference type="ARBA" id="ARBA00022679"/>
    </source>
</evidence>
<evidence type="ECO:0000313" key="20">
    <source>
        <dbReference type="EMBL" id="OYD57952.1"/>
    </source>
</evidence>
<evidence type="ECO:0000256" key="16">
    <source>
        <dbReference type="PIRSR" id="PIRSR600829-2"/>
    </source>
</evidence>
<comment type="cofactor">
    <cofactor evidence="18">
        <name>Mg(2+)</name>
        <dbReference type="ChEBI" id="CHEBI:18420"/>
    </cofactor>
    <text evidence="18">Mn(2+), Zn(2+), Cd(2+) and Co(2+) support activity to lesser extents.</text>
</comment>
<feature type="binding site" evidence="18">
    <location>
        <position position="26"/>
    </location>
    <ligand>
        <name>a divalent metal cation</name>
        <dbReference type="ChEBI" id="CHEBI:60240"/>
    </ligand>
</feature>
<feature type="transmembrane region" description="Helical" evidence="19">
    <location>
        <begin position="29"/>
        <end position="49"/>
    </location>
</feature>
<dbReference type="AlphaFoldDB" id="A0A235F9M6"/>
<dbReference type="EMBL" id="NOII01000002">
    <property type="protein sequence ID" value="OYD57952.1"/>
    <property type="molecule type" value="Genomic_DNA"/>
</dbReference>
<feature type="binding site" evidence="17">
    <location>
        <begin position="83"/>
        <end position="85"/>
    </location>
    <ligand>
        <name>ATP</name>
        <dbReference type="ChEBI" id="CHEBI:30616"/>
    </ligand>
</feature>
<keyword evidence="7 17" id="KW-0547">Nucleotide-binding</keyword>
<evidence type="ECO:0000256" key="13">
    <source>
        <dbReference type="ARBA" id="ARBA00023209"/>
    </source>
</evidence>
<dbReference type="InterPro" id="IPR000829">
    <property type="entry name" value="DAGK"/>
</dbReference>
<evidence type="ECO:0000256" key="1">
    <source>
        <dbReference type="ARBA" id="ARBA00004651"/>
    </source>
</evidence>
<evidence type="ECO:0000256" key="9">
    <source>
        <dbReference type="ARBA" id="ARBA00022840"/>
    </source>
</evidence>
<keyword evidence="5" id="KW-0808">Transferase</keyword>
<comment type="similarity">
    <text evidence="2">Belongs to the bacterial diacylglycerol kinase family.</text>
</comment>
<protein>
    <recommendedName>
        <fullName evidence="22">Diacylglycerol kinase</fullName>
    </recommendedName>
</protein>
<dbReference type="GO" id="GO:0005886">
    <property type="term" value="C:plasma membrane"/>
    <property type="evidence" value="ECO:0007669"/>
    <property type="project" value="UniProtKB-SubCell"/>
</dbReference>
<feature type="binding site" evidence="16">
    <location>
        <position position="67"/>
    </location>
    <ligand>
        <name>substrate</name>
    </ligand>
</feature>
<name>A0A235F9M6_9BACL</name>
<sequence>MRFSVGKLFKSFAYAASGIRYAFSSEQNFRIHCIVSIAVITAAAVLDFSLWKFCLLLFIIGAVLALELVNTAIEKAVDLVTKELHPTAKIAKDAAAGAVLVFSLFAVIIGLLLFFPPAVEIIKQWNAGR</sequence>
<dbReference type="GO" id="GO:0046872">
    <property type="term" value="F:metal ion binding"/>
    <property type="evidence" value="ECO:0007669"/>
    <property type="project" value="UniProtKB-KW"/>
</dbReference>
<dbReference type="GO" id="GO:0008654">
    <property type="term" value="P:phospholipid biosynthetic process"/>
    <property type="evidence" value="ECO:0007669"/>
    <property type="project" value="UniProtKB-KW"/>
</dbReference>
<keyword evidence="13" id="KW-0594">Phospholipid biosynthesis</keyword>
<accession>A0A235F9M6</accession>
<evidence type="ECO:0000256" key="14">
    <source>
        <dbReference type="ARBA" id="ARBA00023264"/>
    </source>
</evidence>
<proteinExistence type="inferred from homology"/>
<comment type="caution">
    <text evidence="20">The sequence shown here is derived from an EMBL/GenBank/DDBJ whole genome shotgun (WGS) entry which is preliminary data.</text>
</comment>
<dbReference type="InterPro" id="IPR033717">
    <property type="entry name" value="UDPK"/>
</dbReference>
<evidence type="ECO:0000256" key="12">
    <source>
        <dbReference type="ARBA" id="ARBA00023136"/>
    </source>
</evidence>
<evidence type="ECO:0000256" key="8">
    <source>
        <dbReference type="ARBA" id="ARBA00022777"/>
    </source>
</evidence>
<keyword evidence="11" id="KW-0443">Lipid metabolism</keyword>
<dbReference type="PANTHER" id="PTHR34299">
    <property type="entry name" value="DIACYLGLYCEROL KINASE"/>
    <property type="match status" value="1"/>
</dbReference>
<keyword evidence="12 19" id="KW-0472">Membrane</keyword>
<evidence type="ECO:0000256" key="19">
    <source>
        <dbReference type="SAM" id="Phobius"/>
    </source>
</evidence>
<keyword evidence="18" id="KW-0460">Magnesium</keyword>
<gene>
    <name evidence="20" type="ORF">CGZ90_08655</name>
</gene>
<feature type="binding site" evidence="18">
    <location>
        <position position="74"/>
    </location>
    <ligand>
        <name>a divalent metal cation</name>
        <dbReference type="ChEBI" id="CHEBI:60240"/>
    </ligand>
</feature>
<feature type="transmembrane region" description="Helical" evidence="19">
    <location>
        <begin position="55"/>
        <end position="73"/>
    </location>
</feature>
<dbReference type="RefSeq" id="WP_094251985.1">
    <property type="nucleotide sequence ID" value="NZ_JBHLXL010000001.1"/>
</dbReference>
<dbReference type="Pfam" id="PF01219">
    <property type="entry name" value="DAGK_prokar"/>
    <property type="match status" value="1"/>
</dbReference>
<evidence type="ECO:0000256" key="18">
    <source>
        <dbReference type="PIRSR" id="PIRSR600829-4"/>
    </source>
</evidence>
<reference evidence="20 21" key="1">
    <citation type="submission" date="2017-07" db="EMBL/GenBank/DDBJ databases">
        <title>Fictibacillus sp. nov. GDSW-R2A3 Genome sequencing and assembly.</title>
        <authorList>
            <person name="Mayilraj S."/>
        </authorList>
    </citation>
    <scope>NUCLEOTIDE SEQUENCE [LARGE SCALE GENOMIC DNA]</scope>
    <source>
        <strain evidence="20 21">GDSW-R2A3</strain>
    </source>
</reference>
<feature type="binding site" evidence="17">
    <location>
        <begin position="92"/>
        <end position="93"/>
    </location>
    <ligand>
        <name>ATP</name>
        <dbReference type="ChEBI" id="CHEBI:30616"/>
    </ligand>
</feature>
<keyword evidence="10 19" id="KW-1133">Transmembrane helix</keyword>
<feature type="binding site" evidence="17">
    <location>
        <position position="26"/>
    </location>
    <ligand>
        <name>ATP</name>
        <dbReference type="ChEBI" id="CHEBI:30616"/>
    </ligand>
</feature>
<dbReference type="PANTHER" id="PTHR34299:SF1">
    <property type="entry name" value="DIACYLGLYCEROL KINASE"/>
    <property type="match status" value="1"/>
</dbReference>
<dbReference type="InterPro" id="IPR036945">
    <property type="entry name" value="DAGK_sf"/>
</dbReference>
<evidence type="ECO:0000256" key="15">
    <source>
        <dbReference type="PIRSR" id="PIRSR600829-1"/>
    </source>
</evidence>
<feature type="binding site" evidence="17">
    <location>
        <position position="74"/>
    </location>
    <ligand>
        <name>ATP</name>
        <dbReference type="ChEBI" id="CHEBI:30616"/>
    </ligand>
</feature>
<evidence type="ECO:0000256" key="6">
    <source>
        <dbReference type="ARBA" id="ARBA00022692"/>
    </source>
</evidence>
<evidence type="ECO:0000313" key="21">
    <source>
        <dbReference type="Proteomes" id="UP000215059"/>
    </source>
</evidence>
<keyword evidence="6 19" id="KW-0812">Transmembrane</keyword>
<dbReference type="Proteomes" id="UP000215059">
    <property type="component" value="Unassembled WGS sequence"/>
</dbReference>
<feature type="active site" description="Proton acceptor" evidence="15">
    <location>
        <position position="67"/>
    </location>
</feature>
<evidence type="ECO:0000256" key="4">
    <source>
        <dbReference type="ARBA" id="ARBA00022516"/>
    </source>
</evidence>
<evidence type="ECO:0000256" key="17">
    <source>
        <dbReference type="PIRSR" id="PIRSR600829-3"/>
    </source>
</evidence>
<evidence type="ECO:0008006" key="22">
    <source>
        <dbReference type="Google" id="ProtNLM"/>
    </source>
</evidence>
<keyword evidence="9 17" id="KW-0067">ATP-binding</keyword>
<keyword evidence="3" id="KW-1003">Cell membrane</keyword>
<keyword evidence="8" id="KW-0418">Kinase</keyword>
<comment type="subcellular location">
    <subcellularLocation>
        <location evidence="1">Cell membrane</location>
        <topology evidence="1">Multi-pass membrane protein</topology>
    </subcellularLocation>
</comment>
<feature type="binding site" evidence="17">
    <location>
        <position position="14"/>
    </location>
    <ligand>
        <name>ATP</name>
        <dbReference type="ChEBI" id="CHEBI:30616"/>
    </ligand>
</feature>